<evidence type="ECO:0000313" key="4">
    <source>
        <dbReference type="Proteomes" id="UP000177941"/>
    </source>
</evidence>
<evidence type="ECO:0000256" key="1">
    <source>
        <dbReference type="ARBA" id="ARBA00006484"/>
    </source>
</evidence>
<dbReference type="PRINTS" id="PR00081">
    <property type="entry name" value="GDHRDH"/>
</dbReference>
<dbReference type="SUPFAM" id="SSF51735">
    <property type="entry name" value="NAD(P)-binding Rossmann-fold domains"/>
    <property type="match status" value="1"/>
</dbReference>
<dbReference type="GO" id="GO:0016491">
    <property type="term" value="F:oxidoreductase activity"/>
    <property type="evidence" value="ECO:0007669"/>
    <property type="project" value="UniProtKB-KW"/>
</dbReference>
<proteinExistence type="inferred from homology"/>
<sequence>MSMRLKGRRALVTGAGGGLGYEIALELAREGADVYLHYGHESELARAEEVMARIISLERITELHFTNFLNLEAIPELVKHAVDLLGGLDIVVNNAGITLNMPVGNITVDHINLVSNVNQWAPLMIVQSARKALEESGRASVINLSSVHAFGGNPGHSVYAATKAGIIGLTQELAIELAPKIRVNAVAPGHIVIPGLATVWPEYDEAEFAKRIPVGFCGQPIDVAKAVAFLASDDSRYINGTCIRIDGGNGARMNYGPFSGTPSDIPFGRPYVPGV</sequence>
<dbReference type="InterPro" id="IPR002347">
    <property type="entry name" value="SDR_fam"/>
</dbReference>
<dbReference type="AlphaFoldDB" id="A0A1G1XAK8"/>
<dbReference type="Pfam" id="PF13561">
    <property type="entry name" value="adh_short_C2"/>
    <property type="match status" value="1"/>
</dbReference>
<gene>
    <name evidence="3" type="ORF">A3E36_00515</name>
</gene>
<comment type="similarity">
    <text evidence="1">Belongs to the short-chain dehydrogenases/reductases (SDR) family.</text>
</comment>
<dbReference type="PANTHER" id="PTHR43639:SF1">
    <property type="entry name" value="SHORT-CHAIN DEHYDROGENASE_REDUCTASE FAMILY PROTEIN"/>
    <property type="match status" value="1"/>
</dbReference>
<dbReference type="InterPro" id="IPR036291">
    <property type="entry name" value="NAD(P)-bd_dom_sf"/>
</dbReference>
<evidence type="ECO:0000313" key="3">
    <source>
        <dbReference type="EMBL" id="OGY36921.1"/>
    </source>
</evidence>
<dbReference type="Proteomes" id="UP000177941">
    <property type="component" value="Unassembled WGS sequence"/>
</dbReference>
<dbReference type="PANTHER" id="PTHR43639">
    <property type="entry name" value="OXIDOREDUCTASE, SHORT-CHAIN DEHYDROGENASE/REDUCTASE FAMILY (AFU_ORTHOLOGUE AFUA_5G02870)"/>
    <property type="match status" value="1"/>
</dbReference>
<evidence type="ECO:0008006" key="5">
    <source>
        <dbReference type="Google" id="ProtNLM"/>
    </source>
</evidence>
<dbReference type="FunFam" id="3.40.50.720:FF:000084">
    <property type="entry name" value="Short-chain dehydrogenase reductase"/>
    <property type="match status" value="1"/>
</dbReference>
<dbReference type="EMBL" id="MHHS01000026">
    <property type="protein sequence ID" value="OGY36921.1"/>
    <property type="molecule type" value="Genomic_DNA"/>
</dbReference>
<comment type="caution">
    <text evidence="3">The sequence shown here is derived from an EMBL/GenBank/DDBJ whole genome shotgun (WGS) entry which is preliminary data.</text>
</comment>
<reference evidence="3 4" key="1">
    <citation type="journal article" date="2016" name="Nat. Commun.">
        <title>Thousands of microbial genomes shed light on interconnected biogeochemical processes in an aquifer system.</title>
        <authorList>
            <person name="Anantharaman K."/>
            <person name="Brown C.T."/>
            <person name="Hug L.A."/>
            <person name="Sharon I."/>
            <person name="Castelle C.J."/>
            <person name="Probst A.J."/>
            <person name="Thomas B.C."/>
            <person name="Singh A."/>
            <person name="Wilkins M.J."/>
            <person name="Karaoz U."/>
            <person name="Brodie E.L."/>
            <person name="Williams K.H."/>
            <person name="Hubbard S.S."/>
            <person name="Banfield J.F."/>
        </authorList>
    </citation>
    <scope>NUCLEOTIDE SEQUENCE [LARGE SCALE GENOMIC DNA]</scope>
</reference>
<name>A0A1G1XAK8_9BACT</name>
<dbReference type="CDD" id="cd05233">
    <property type="entry name" value="SDR_c"/>
    <property type="match status" value="1"/>
</dbReference>
<dbReference type="Gene3D" id="3.40.50.720">
    <property type="entry name" value="NAD(P)-binding Rossmann-like Domain"/>
    <property type="match status" value="1"/>
</dbReference>
<dbReference type="PRINTS" id="PR00080">
    <property type="entry name" value="SDRFAMILY"/>
</dbReference>
<evidence type="ECO:0000256" key="2">
    <source>
        <dbReference type="ARBA" id="ARBA00023002"/>
    </source>
</evidence>
<organism evidence="3 4">
    <name type="scientific">Candidatus Andersenbacteria bacterium RIFCSPHIGHO2_12_FULL_45_11b</name>
    <dbReference type="NCBI Taxonomy" id="1797282"/>
    <lineage>
        <taxon>Bacteria</taxon>
        <taxon>Candidatus Anderseniibacteriota</taxon>
    </lineage>
</organism>
<keyword evidence="2" id="KW-0560">Oxidoreductase</keyword>
<dbReference type="InterPro" id="IPR020904">
    <property type="entry name" value="Sc_DH/Rdtase_CS"/>
</dbReference>
<dbReference type="PROSITE" id="PS00061">
    <property type="entry name" value="ADH_SHORT"/>
    <property type="match status" value="1"/>
</dbReference>
<protein>
    <recommendedName>
        <fullName evidence="5">Short-chain dehydrogenase</fullName>
    </recommendedName>
</protein>
<accession>A0A1G1XAK8</accession>